<keyword evidence="2" id="KW-1133">Transmembrane helix</keyword>
<keyword evidence="2" id="KW-0472">Membrane</keyword>
<name>A0A3Q0IVU0_DIACI</name>
<feature type="transmembrane region" description="Helical" evidence="2">
    <location>
        <begin position="450"/>
        <end position="470"/>
    </location>
</feature>
<gene>
    <name evidence="4" type="primary">LOC103510552</name>
</gene>
<feature type="compositionally biased region" description="Polar residues" evidence="1">
    <location>
        <begin position="7"/>
        <end position="29"/>
    </location>
</feature>
<dbReference type="GeneID" id="103510552"/>
<feature type="transmembrane region" description="Helical" evidence="2">
    <location>
        <begin position="118"/>
        <end position="138"/>
    </location>
</feature>
<evidence type="ECO:0000313" key="4">
    <source>
        <dbReference type="RefSeq" id="XP_026680377.1"/>
    </source>
</evidence>
<feature type="compositionally biased region" description="Polar residues" evidence="1">
    <location>
        <begin position="36"/>
        <end position="54"/>
    </location>
</feature>
<dbReference type="PANTHER" id="PTHR21579:SF20">
    <property type="entry name" value="PROTEIN TINCAR"/>
    <property type="match status" value="1"/>
</dbReference>
<feature type="transmembrane region" description="Helical" evidence="2">
    <location>
        <begin position="418"/>
        <end position="438"/>
    </location>
</feature>
<dbReference type="CTD" id="42148"/>
<evidence type="ECO:0000313" key="3">
    <source>
        <dbReference type="Proteomes" id="UP000079169"/>
    </source>
</evidence>
<keyword evidence="3" id="KW-1185">Reference proteome</keyword>
<feature type="transmembrane region" description="Helical" evidence="2">
    <location>
        <begin position="598"/>
        <end position="621"/>
    </location>
</feature>
<dbReference type="KEGG" id="dci:103510552"/>
<dbReference type="Proteomes" id="UP000079169">
    <property type="component" value="Unplaced"/>
</dbReference>
<protein>
    <submittedName>
        <fullName evidence="4">Protein tincar</fullName>
    </submittedName>
</protein>
<dbReference type="RefSeq" id="XP_026680377.1">
    <property type="nucleotide sequence ID" value="XM_026824576.1"/>
</dbReference>
<keyword evidence="2" id="KW-0812">Transmembrane</keyword>
<sequence length="936" mass="103324">MSLGGSLMTNQESSTPSKNGKKVQITSSRPAPPKTLETQQSVTGTTSSHIQHNSSPRHRTKKSCIRSHLNSLWSLWYGICITCLNVYIALQCTKRFLDYIELAWPISLTPPKSELHAYIILTGTATVLLPFFLATTVFKIGNLANDGFKIGQTLSTCSFDPPSSVRLVSPNVCKAFWKHSGPTCVILHIIIALCLLLPKLMMEARLIQAGFLSKDHIWKTDLDFLISQSDRMVVLSFITGSNTSGLHNSSMSNAGSLKPRSLPLTAGLPGADIVLKDEQHVWGSISIEFLNYALALFVYAVRYPSVYWNTNKWFGTLFSLQLLVNGYHFIWKSLLHSRKSGSKSNRKHQDRNHIWKTDLDFLISQSDRMVVLSFITGSNTSGLHNSSMSNAGSLKPRSLPLTAGLPGADIVLKDEQHVWGSISIEFLNYALALFVYAVRYPSVYWNTNKWFGTLFSLQLLVNGYHTLLSYTGISILYKIHVLGPAEVLPHLQHRLGRLQSKFGTPFVLDRYVTLALFLMTVLLVLSSSLVLYLYGYGRLTAFLNRERARRVIKLRSHSAQGYGYFTHCAALCCLLAISVCQAPLLYDLILVYRASLDGAILACVLGTILHLFLWVLLWLILTIKQHWIFKIRVTIGRATVRSARSVKLVTDVDLVTSSLDDPSAPLLVVGNGRTYAVAGVSPKRHIMNVIQKNAMEMRARNNHGESSSNGNKISMDDGEEQIYWLRPKSRSPPKGSPDSADEKVGWFSKRSSKDSGDKKKNKKKGSSGAGIGSDAEDDGDYARLRELPTGPEQSDDTASEDNKVMRGVQRDGYSGHPRMCRRGMQPPTSQTYGVSLSQQNSQPIYSGVKVTPSGPILMNGGVPQIMNGGVPQMNGGVAQMNGGIPQMTNGGIPQSIYGSIPPTMQPIYGNASIYKPQQIYASTNKTPVITEGKENE</sequence>
<feature type="transmembrane region" description="Helical" evidence="2">
    <location>
        <begin position="511"/>
        <end position="534"/>
    </location>
</feature>
<feature type="region of interest" description="Disordered" evidence="1">
    <location>
        <begin position="1"/>
        <end position="59"/>
    </location>
</feature>
<feature type="transmembrane region" description="Helical" evidence="2">
    <location>
        <begin position="564"/>
        <end position="586"/>
    </location>
</feature>
<feature type="transmembrane region" description="Helical" evidence="2">
    <location>
        <begin position="313"/>
        <end position="331"/>
    </location>
</feature>
<dbReference type="PaxDb" id="121845-A0A3Q0IVU0"/>
<evidence type="ECO:0000256" key="1">
    <source>
        <dbReference type="SAM" id="MobiDB-lite"/>
    </source>
</evidence>
<dbReference type="InterPro" id="IPR053291">
    <property type="entry name" value="Ommatidial_diff-associated"/>
</dbReference>
<proteinExistence type="predicted"/>
<dbReference type="PANTHER" id="PTHR21579">
    <property type="entry name" value="PROTEIN TINCAR"/>
    <property type="match status" value="1"/>
</dbReference>
<reference evidence="4" key="1">
    <citation type="submission" date="2025-08" db="UniProtKB">
        <authorList>
            <consortium name="RefSeq"/>
        </authorList>
    </citation>
    <scope>IDENTIFICATION</scope>
</reference>
<organism evidence="3 4">
    <name type="scientific">Diaphorina citri</name>
    <name type="common">Asian citrus psyllid</name>
    <dbReference type="NCBI Taxonomy" id="121845"/>
    <lineage>
        <taxon>Eukaryota</taxon>
        <taxon>Metazoa</taxon>
        <taxon>Ecdysozoa</taxon>
        <taxon>Arthropoda</taxon>
        <taxon>Hexapoda</taxon>
        <taxon>Insecta</taxon>
        <taxon>Pterygota</taxon>
        <taxon>Neoptera</taxon>
        <taxon>Paraneoptera</taxon>
        <taxon>Hemiptera</taxon>
        <taxon>Sternorrhyncha</taxon>
        <taxon>Psylloidea</taxon>
        <taxon>Psyllidae</taxon>
        <taxon>Diaphorininae</taxon>
        <taxon>Diaphorina</taxon>
    </lineage>
</organism>
<evidence type="ECO:0000256" key="2">
    <source>
        <dbReference type="SAM" id="Phobius"/>
    </source>
</evidence>
<feature type="region of interest" description="Disordered" evidence="1">
    <location>
        <begin position="727"/>
        <end position="819"/>
    </location>
</feature>
<feature type="transmembrane region" description="Helical" evidence="2">
    <location>
        <begin position="281"/>
        <end position="301"/>
    </location>
</feature>
<dbReference type="AlphaFoldDB" id="A0A3Q0IVU0"/>
<accession>A0A3Q0IVU0</accession>
<feature type="transmembrane region" description="Helical" evidence="2">
    <location>
        <begin position="75"/>
        <end position="97"/>
    </location>
</feature>